<dbReference type="EMBL" id="WNWQ01000722">
    <property type="protein sequence ID" value="KAE9964274.1"/>
    <property type="molecule type" value="Genomic_DNA"/>
</dbReference>
<comment type="caution">
    <text evidence="5">The sequence shown here is derived from an EMBL/GenBank/DDBJ whole genome shotgun (WGS) entry which is preliminary data.</text>
</comment>
<feature type="compositionally biased region" description="Polar residues" evidence="2">
    <location>
        <begin position="200"/>
        <end position="218"/>
    </location>
</feature>
<feature type="region of interest" description="Disordered" evidence="2">
    <location>
        <begin position="195"/>
        <end position="285"/>
    </location>
</feature>
<dbReference type="Proteomes" id="UP000447873">
    <property type="component" value="Unassembled WGS sequence"/>
</dbReference>
<dbReference type="Gene3D" id="1.25.40.10">
    <property type="entry name" value="Tetratricopeptide repeat domain"/>
    <property type="match status" value="2"/>
</dbReference>
<dbReference type="AlphaFoldDB" id="A0A8H3VNC5"/>
<dbReference type="PANTHER" id="PTHR46430:SF1">
    <property type="entry name" value="CHITIN SYNTHASE REGULATOR SKT5-RELATED"/>
    <property type="match status" value="1"/>
</dbReference>
<dbReference type="Pfam" id="PF08238">
    <property type="entry name" value="Sel1"/>
    <property type="match status" value="7"/>
</dbReference>
<evidence type="ECO:0000313" key="3">
    <source>
        <dbReference type="EMBL" id="KAE9964274.1"/>
    </source>
</evidence>
<dbReference type="InterPro" id="IPR051726">
    <property type="entry name" value="Chitin_Synth_Reg"/>
</dbReference>
<feature type="region of interest" description="Disordered" evidence="2">
    <location>
        <begin position="31"/>
        <end position="141"/>
    </location>
</feature>
<feature type="region of interest" description="Disordered" evidence="2">
    <location>
        <begin position="666"/>
        <end position="698"/>
    </location>
</feature>
<sequence length="698" mass="76686">MNHQDGVRTGKSLPLPPVYAVQQDFHATSFQNNSHDAVTDNSSSYNTPPRTSPHTSNIFSQRPIAMERKPQGGQENSPPNSSGRYRVRRPSGSLDEATNGPRESLTPSEEGHSRTASRDIETPEPDRNSASSPPLPPTQTIPIRQRHIQDPSANIPHSQAAEISTTNTPLFYEQSEALNGYQNGEYEQDEPTEIYPPLQYSHQPYNDSPRMQNKTNGAVSPIPDLQLPSTKSQRPNSAFTAGSGSDGPHGRNQRQSYLSVGRTPSPGGSPIPRPHSSNRLSPDNRPTSYIDLLNIPYTQQVAPAPNLDNSILRGAVGSNAALLETSKTLEMYRANVKKTSDSAVQYEFAIFMVQTAMDFPVDGEKGPNSRDEMLKEARQILHKLADRSYPFAQYYLADGFASGLFNKGKEDHDRAFPLFLAASKHGHAESGYRTGLSYEFGWGCRRDYLKAVQFYRASASKNHPGSATRLGMACLEGTMGLTNHYREGIKWLKRAAESADAQYNAAPYELGRLHESGYGEDIFKDEVYAAQLFTQSADLGHPEANLVMGKAYEHGLLSCPKDAALSIHFYNGAAQVGVPEAMMALCAWYLFGAEPILVKDENEAFEWAKRAAELDFAKAEYAVGYFKEIGIGCRQDTLEANVWYVRAAQQGEERAKQRLKIIQEAASGGSSGGTSLSEKPKNKRGLFGKFGTKDSGSS</sequence>
<dbReference type="InterPro" id="IPR011990">
    <property type="entry name" value="TPR-like_helical_dom_sf"/>
</dbReference>
<feature type="compositionally biased region" description="Polar residues" evidence="2">
    <location>
        <begin position="73"/>
        <end position="83"/>
    </location>
</feature>
<dbReference type="EMBL" id="WNWS01000134">
    <property type="protein sequence ID" value="KAE9978528.1"/>
    <property type="molecule type" value="Genomic_DNA"/>
</dbReference>
<feature type="compositionally biased region" description="Polar residues" evidence="2">
    <location>
        <begin position="227"/>
        <end position="243"/>
    </location>
</feature>
<evidence type="ECO:0000313" key="5">
    <source>
        <dbReference type="EMBL" id="KAE9991095.1"/>
    </source>
</evidence>
<dbReference type="Proteomes" id="UP000490939">
    <property type="component" value="Unassembled WGS sequence"/>
</dbReference>
<dbReference type="InterPro" id="IPR006597">
    <property type="entry name" value="Sel1-like"/>
</dbReference>
<name>A0A8H3VNC5_VENIN</name>
<feature type="compositionally biased region" description="Polar residues" evidence="2">
    <location>
        <begin position="275"/>
        <end position="285"/>
    </location>
</feature>
<protein>
    <recommendedName>
        <fullName evidence="8">HCP-like protein</fullName>
    </recommendedName>
</protein>
<dbReference type="PANTHER" id="PTHR46430">
    <property type="entry name" value="PROTEIN SKT5-RELATED"/>
    <property type="match status" value="1"/>
</dbReference>
<dbReference type="SUPFAM" id="SSF81901">
    <property type="entry name" value="HCP-like"/>
    <property type="match status" value="1"/>
</dbReference>
<keyword evidence="1" id="KW-0677">Repeat</keyword>
<feature type="compositionally biased region" description="Polar residues" evidence="2">
    <location>
        <begin position="31"/>
        <end position="60"/>
    </location>
</feature>
<evidence type="ECO:0008006" key="8">
    <source>
        <dbReference type="Google" id="ProtNLM"/>
    </source>
</evidence>
<accession>A0A8H3VNC5</accession>
<reference evidence="5 7" key="1">
    <citation type="submission" date="2019-07" db="EMBL/GenBank/DDBJ databases">
        <title>Venturia inaequalis Genome Resource.</title>
        <authorList>
            <person name="Lichtner F.J."/>
        </authorList>
    </citation>
    <scope>NUCLEOTIDE SEQUENCE [LARGE SCALE GENOMIC DNA]</scope>
    <source>
        <strain evidence="4 6">120213</strain>
        <strain evidence="3">Bline_iso_100314</strain>
        <strain evidence="5 7">DMI_063113</strain>
    </source>
</reference>
<organism evidence="5 7">
    <name type="scientific">Venturia inaequalis</name>
    <name type="common">Apple scab fungus</name>
    <dbReference type="NCBI Taxonomy" id="5025"/>
    <lineage>
        <taxon>Eukaryota</taxon>
        <taxon>Fungi</taxon>
        <taxon>Dikarya</taxon>
        <taxon>Ascomycota</taxon>
        <taxon>Pezizomycotina</taxon>
        <taxon>Dothideomycetes</taxon>
        <taxon>Pleosporomycetidae</taxon>
        <taxon>Venturiales</taxon>
        <taxon>Venturiaceae</taxon>
        <taxon>Venturia</taxon>
    </lineage>
</organism>
<evidence type="ECO:0000313" key="7">
    <source>
        <dbReference type="Proteomes" id="UP000490939"/>
    </source>
</evidence>
<evidence type="ECO:0000313" key="4">
    <source>
        <dbReference type="EMBL" id="KAE9978528.1"/>
    </source>
</evidence>
<dbReference type="SMART" id="SM00671">
    <property type="entry name" value="SEL1"/>
    <property type="match status" value="7"/>
</dbReference>
<evidence type="ECO:0000256" key="2">
    <source>
        <dbReference type="SAM" id="MobiDB-lite"/>
    </source>
</evidence>
<proteinExistence type="predicted"/>
<evidence type="ECO:0000256" key="1">
    <source>
        <dbReference type="ARBA" id="ARBA00022737"/>
    </source>
</evidence>
<dbReference type="Proteomes" id="UP000433883">
    <property type="component" value="Unassembled WGS sequence"/>
</dbReference>
<evidence type="ECO:0000313" key="6">
    <source>
        <dbReference type="Proteomes" id="UP000447873"/>
    </source>
</evidence>
<dbReference type="EMBL" id="WNWR01000109">
    <property type="protein sequence ID" value="KAE9991095.1"/>
    <property type="molecule type" value="Genomic_DNA"/>
</dbReference>
<feature type="compositionally biased region" description="Basic and acidic residues" evidence="2">
    <location>
        <begin position="109"/>
        <end position="127"/>
    </location>
</feature>
<keyword evidence="7" id="KW-1185">Reference proteome</keyword>
<gene>
    <name evidence="3" type="ORF">BLS_008501</name>
    <name evidence="5" type="ORF">EG327_000452</name>
    <name evidence="4" type="ORF">EG328_001438</name>
</gene>